<reference evidence="1" key="1">
    <citation type="submission" date="2021-03" db="EMBL/GenBank/DDBJ databases">
        <title>Draft genome sequence of rust myrtle Austropuccinia psidii MF-1, a brazilian biotype.</title>
        <authorList>
            <person name="Quecine M.C."/>
            <person name="Pachon D.M.R."/>
            <person name="Bonatelli M.L."/>
            <person name="Correr F.H."/>
            <person name="Franceschini L.M."/>
            <person name="Leite T.F."/>
            <person name="Margarido G.R.A."/>
            <person name="Almeida C.A."/>
            <person name="Ferrarezi J.A."/>
            <person name="Labate C.A."/>
        </authorList>
    </citation>
    <scope>NUCLEOTIDE SEQUENCE</scope>
    <source>
        <strain evidence="1">MF-1</strain>
    </source>
</reference>
<sequence>MTTSSHSLSILLTRPDVVNSVVDGEAIPESGETESLSDKYVAQWKDSPKKNWTDHQCTINSSLLWRMEHGITKGKQCDSSTNAIIEIPKLALPEETH</sequence>
<name>A0A9Q3ES65_9BASI</name>
<evidence type="ECO:0000313" key="2">
    <source>
        <dbReference type="Proteomes" id="UP000765509"/>
    </source>
</evidence>
<organism evidence="1 2">
    <name type="scientific">Austropuccinia psidii MF-1</name>
    <dbReference type="NCBI Taxonomy" id="1389203"/>
    <lineage>
        <taxon>Eukaryota</taxon>
        <taxon>Fungi</taxon>
        <taxon>Dikarya</taxon>
        <taxon>Basidiomycota</taxon>
        <taxon>Pucciniomycotina</taxon>
        <taxon>Pucciniomycetes</taxon>
        <taxon>Pucciniales</taxon>
        <taxon>Sphaerophragmiaceae</taxon>
        <taxon>Austropuccinia</taxon>
    </lineage>
</organism>
<keyword evidence="2" id="KW-1185">Reference proteome</keyword>
<comment type="caution">
    <text evidence="1">The sequence shown here is derived from an EMBL/GenBank/DDBJ whole genome shotgun (WGS) entry which is preliminary data.</text>
</comment>
<accession>A0A9Q3ES65</accession>
<protein>
    <submittedName>
        <fullName evidence="1">Uncharacterized protein</fullName>
    </submittedName>
</protein>
<evidence type="ECO:0000313" key="1">
    <source>
        <dbReference type="EMBL" id="MBW0524195.1"/>
    </source>
</evidence>
<dbReference type="Proteomes" id="UP000765509">
    <property type="component" value="Unassembled WGS sequence"/>
</dbReference>
<dbReference type="AlphaFoldDB" id="A0A9Q3ES65"/>
<proteinExistence type="predicted"/>
<dbReference type="EMBL" id="AVOT02030871">
    <property type="protein sequence ID" value="MBW0524195.1"/>
    <property type="molecule type" value="Genomic_DNA"/>
</dbReference>
<gene>
    <name evidence="1" type="ORF">O181_063910</name>
</gene>